<keyword evidence="1" id="KW-0732">Signal</keyword>
<sequence>MGLVLILIKNTTMKKALLLLLLSTSFSVIAQTQPAERANREEIVDDSFYSVRFGFTGGFLLSSVSGDNADSFDPRTSYHIGLTSRFRLGEESRFTIHPSIIYARQGYDFESDENTQFYEEDINSGSNLTIKLTYIHFPILLGYEVIDNLRVMGGPQIGFRFLSETELDPDESDTAASVIELEEYISDVDISLSIGAEYFLTPRVGLGIRYTRGLNNINGKADEGIAETEQFNNAFYVSATYLIR</sequence>
<evidence type="ECO:0000256" key="1">
    <source>
        <dbReference type="SAM" id="SignalP"/>
    </source>
</evidence>
<protein>
    <submittedName>
        <fullName evidence="3">Porin family protein</fullName>
    </submittedName>
</protein>
<feature type="domain" description="Outer membrane protein beta-barrel" evidence="2">
    <location>
        <begin position="49"/>
        <end position="217"/>
    </location>
</feature>
<evidence type="ECO:0000259" key="2">
    <source>
        <dbReference type="Pfam" id="PF13568"/>
    </source>
</evidence>
<gene>
    <name evidence="3" type="ORF">GCM10009117_13640</name>
</gene>
<keyword evidence="4" id="KW-1185">Reference proteome</keyword>
<comment type="caution">
    <text evidence="3">The sequence shown here is derived from an EMBL/GenBank/DDBJ whole genome shotgun (WGS) entry which is preliminary data.</text>
</comment>
<dbReference type="Proteomes" id="UP001500507">
    <property type="component" value="Unassembled WGS sequence"/>
</dbReference>
<organism evidence="3 4">
    <name type="scientific">Gangjinia marincola</name>
    <dbReference type="NCBI Taxonomy" id="578463"/>
    <lineage>
        <taxon>Bacteria</taxon>
        <taxon>Pseudomonadati</taxon>
        <taxon>Bacteroidota</taxon>
        <taxon>Flavobacteriia</taxon>
        <taxon>Flavobacteriales</taxon>
        <taxon>Flavobacteriaceae</taxon>
        <taxon>Gangjinia</taxon>
    </lineage>
</organism>
<dbReference type="SUPFAM" id="SSF56925">
    <property type="entry name" value="OMPA-like"/>
    <property type="match status" value="1"/>
</dbReference>
<reference evidence="3 4" key="1">
    <citation type="journal article" date="2019" name="Int. J. Syst. Evol. Microbiol.">
        <title>The Global Catalogue of Microorganisms (GCM) 10K type strain sequencing project: providing services to taxonomists for standard genome sequencing and annotation.</title>
        <authorList>
            <consortium name="The Broad Institute Genomics Platform"/>
            <consortium name="The Broad Institute Genome Sequencing Center for Infectious Disease"/>
            <person name="Wu L."/>
            <person name="Ma J."/>
        </authorList>
    </citation>
    <scope>NUCLEOTIDE SEQUENCE [LARGE SCALE GENOMIC DNA]</scope>
    <source>
        <strain evidence="3 4">JCM 16082</strain>
    </source>
</reference>
<proteinExistence type="predicted"/>
<dbReference type="EMBL" id="BAAAFG010000014">
    <property type="protein sequence ID" value="GAA0872217.1"/>
    <property type="molecule type" value="Genomic_DNA"/>
</dbReference>
<name>A0ABN1MGC1_9FLAO</name>
<accession>A0ABN1MGC1</accession>
<feature type="chain" id="PRO_5046725798" evidence="1">
    <location>
        <begin position="31"/>
        <end position="244"/>
    </location>
</feature>
<dbReference type="InterPro" id="IPR011250">
    <property type="entry name" value="OMP/PagP_B-barrel"/>
</dbReference>
<evidence type="ECO:0000313" key="4">
    <source>
        <dbReference type="Proteomes" id="UP001500507"/>
    </source>
</evidence>
<dbReference type="Gene3D" id="2.40.160.60">
    <property type="entry name" value="Outer membrane protein transport protein (OMPP1/FadL/TodX)"/>
    <property type="match status" value="1"/>
</dbReference>
<dbReference type="InterPro" id="IPR025665">
    <property type="entry name" value="Beta-barrel_OMP_2"/>
</dbReference>
<dbReference type="Pfam" id="PF13568">
    <property type="entry name" value="OMP_b-brl_2"/>
    <property type="match status" value="1"/>
</dbReference>
<feature type="signal peptide" evidence="1">
    <location>
        <begin position="1"/>
        <end position="30"/>
    </location>
</feature>
<evidence type="ECO:0000313" key="3">
    <source>
        <dbReference type="EMBL" id="GAA0872217.1"/>
    </source>
</evidence>